<reference evidence="1" key="1">
    <citation type="submission" date="1999-05" db="EMBL/GenBank/DDBJ databases">
        <title>Human HEIL2 mRNA.</title>
        <authorList>
            <person name="Ikeda T."/>
            <person name="Miyajima A."/>
            <person name="Hara T."/>
            <person name="Tsuritani K."/>
            <person name="Hara H."/>
        </authorList>
    </citation>
    <scope>NUCLEOTIDE SEQUENCE</scope>
    <source>
        <tissue evidence="1">Blood</tissue>
    </source>
</reference>
<sequence>MHMFDDLPHNSLTNLEALHQEPLHIPLQNLSNCPVSLLILFPVTMDRKSPCTYGRAICPLVPWFPFLSDLAPFSMPYLFSPSQLGIIFSSILTCSSVSSLDRKNHSRPHSSLQLFPISLLLREQSPLKNFSIILLVTVLHCHLTLSPFRLNFHVHHSTESTLLKNSSDLPCLWLNYYFNLSAAFYIFDHSLFLKGNYDIGSHDFILSWVSSLTSPLFLNLLCSLL</sequence>
<dbReference type="EMBL" id="AB027122">
    <property type="protein sequence ID" value="BAB47149.1"/>
    <property type="molecule type" value="mRNA"/>
</dbReference>
<dbReference type="EMBL" id="CH471115">
    <property type="protein sequence ID" value="EAX02795.1"/>
    <property type="molecule type" value="Genomic_DNA"/>
</dbReference>
<evidence type="ECO:0000313" key="1">
    <source>
        <dbReference type="EMBL" id="BAB47149.1"/>
    </source>
</evidence>
<proteinExistence type="evidence at transcript level"/>
<organism evidence="1">
    <name type="scientific">Homo sapiens</name>
    <name type="common">Human</name>
    <dbReference type="NCBI Taxonomy" id="9606"/>
    <lineage>
        <taxon>Eukaryota</taxon>
        <taxon>Metazoa</taxon>
        <taxon>Chordata</taxon>
        <taxon>Craniata</taxon>
        <taxon>Vertebrata</taxon>
        <taxon>Euteleostomi</taxon>
        <taxon>Mammalia</taxon>
        <taxon>Eutheria</taxon>
        <taxon>Euarchontoglires</taxon>
        <taxon>Primates</taxon>
        <taxon>Haplorrhini</taxon>
        <taxon>Catarrhini</taxon>
        <taxon>Hominidae</taxon>
        <taxon>Homo</taxon>
    </lineage>
</organism>
<accession>Q96KH5</accession>
<reference evidence="2" key="3">
    <citation type="submission" date="2005-07" db="EMBL/GenBank/DDBJ databases">
        <authorList>
            <person name="Mural R.J."/>
            <person name="Istrail S."/>
            <person name="Sutton G."/>
            <person name="Florea L."/>
            <person name="Halpern A.L."/>
            <person name="Mobarry C.M."/>
            <person name="Lippert R."/>
            <person name="Walenz B."/>
            <person name="Shatkay H."/>
            <person name="Dew I."/>
            <person name="Miller J.R."/>
            <person name="Flanigan M.J."/>
            <person name="Edwards N.J."/>
            <person name="Bolanos R."/>
            <person name="Fasulo D."/>
            <person name="Halldorsson B.V."/>
            <person name="Hannenhalli S."/>
            <person name="Turner R."/>
            <person name="Yooseph S."/>
            <person name="Lu F."/>
            <person name="Nusskern D.R."/>
            <person name="Shue B.C."/>
            <person name="Zheng X.H."/>
            <person name="Zhong F."/>
            <person name="Delcher A.L."/>
            <person name="Huson D.H."/>
            <person name="Kravitz S.A."/>
            <person name="Mouchard L."/>
            <person name="Reinert K."/>
            <person name="Remington K.A."/>
            <person name="Clark A.G."/>
            <person name="Waterman M.S."/>
            <person name="Eichler E.E."/>
            <person name="Adams M.D."/>
            <person name="Hunkapiller M.W."/>
            <person name="Myers E.W."/>
            <person name="Venter J.C."/>
        </authorList>
    </citation>
    <scope>NUCLEOTIDE SEQUENCE</scope>
</reference>
<gene>
    <name evidence="1" type="primary">heil2</name>
    <name evidence="2" type="ORF">hCG_2042234</name>
</gene>
<reference evidence="2" key="2">
    <citation type="journal article" date="2001" name="Science">
        <title>The sequence of the human genome.</title>
        <authorList>
            <person name="Venter J.C."/>
            <person name="Adams M.D."/>
            <person name="Myers E.W."/>
            <person name="Li P.W."/>
            <person name="Mural R.J."/>
            <person name="Sutton G.G."/>
            <person name="Smith H.O."/>
            <person name="Yandell M."/>
            <person name="Evans C.A."/>
            <person name="Holt R.A."/>
            <person name="Gocayne J.D."/>
            <person name="Amanatides P."/>
            <person name="Ballew R.M."/>
            <person name="Huson D.H."/>
            <person name="Wortman J.R."/>
            <person name="Zhang Q."/>
            <person name="Kodira C.D."/>
            <person name="Zheng X.H."/>
            <person name="Chen L."/>
            <person name="Skupski M."/>
            <person name="Subramanian G."/>
            <person name="Thomas P.D."/>
            <person name="Zhang J."/>
            <person name="Gabor Miklos G.L."/>
            <person name="Nelson C."/>
            <person name="Broder S."/>
            <person name="Clark A.G."/>
            <person name="Nadeau J."/>
            <person name="McKusick V.A."/>
            <person name="Zinder N."/>
            <person name="Levine A.J."/>
            <person name="Roberts R.J."/>
            <person name="Simon M."/>
            <person name="Slayman C."/>
            <person name="Hunkapiller M."/>
            <person name="Bolanos R."/>
            <person name="Delcher A."/>
            <person name="Dew I."/>
            <person name="Fasulo D."/>
            <person name="Flanigan M."/>
            <person name="Florea L."/>
            <person name="Halpern A."/>
            <person name="Hannenhalli S."/>
            <person name="Kravitz S."/>
            <person name="Levy S."/>
            <person name="Mobarry C."/>
            <person name="Reinert K."/>
            <person name="Remington K."/>
            <person name="Abu-Threideh J."/>
            <person name="Beasley E."/>
            <person name="Biddick K."/>
            <person name="Bonazzi V."/>
            <person name="Brandon R."/>
            <person name="Cargill M."/>
            <person name="Chandramouliswaran I."/>
            <person name="Charlab R."/>
            <person name="Chaturvedi K."/>
            <person name="Deng Z."/>
            <person name="Di Francesco V."/>
            <person name="Dunn P."/>
            <person name="Eilbeck K."/>
            <person name="Evangelista C."/>
            <person name="Gabrielian A.E."/>
            <person name="Gan W."/>
            <person name="Ge W."/>
            <person name="Gong F."/>
            <person name="Gu Z."/>
            <person name="Guan P."/>
            <person name="Heiman T.J."/>
            <person name="Higgins M.E."/>
            <person name="Ji R.R."/>
            <person name="Ke Z."/>
            <person name="Ketchum K.A."/>
            <person name="Lai Z."/>
            <person name="Lei Y."/>
            <person name="Li Z."/>
            <person name="Li J."/>
            <person name="Liang Y."/>
            <person name="Lin X."/>
            <person name="Lu F."/>
            <person name="Merkulov G.V."/>
            <person name="Milshina N."/>
            <person name="Moore H.M."/>
            <person name="Naik A.K."/>
            <person name="Narayan V.A."/>
            <person name="Neelam B."/>
            <person name="Nusskern D."/>
            <person name="Rusch D.B."/>
            <person name="Salzberg S."/>
            <person name="Shao W."/>
            <person name="Shue B."/>
            <person name="Sun J."/>
            <person name="Wang Z."/>
            <person name="Wang A."/>
            <person name="Wang X."/>
            <person name="Wang J."/>
            <person name="Wei M."/>
            <person name="Wides R."/>
            <person name="Xiao C."/>
            <person name="Yan C."/>
            <person name="Yao A."/>
            <person name="Ye J."/>
            <person name="Zhan M."/>
            <person name="Zhang W."/>
            <person name="Zhang H."/>
            <person name="Zhao Q."/>
            <person name="Zheng L."/>
            <person name="Zhong F."/>
            <person name="Zhong W."/>
            <person name="Zhu S."/>
            <person name="Zhao S."/>
            <person name="Gilbert D."/>
            <person name="Baumhueter S."/>
            <person name="Spier G."/>
            <person name="Carter C."/>
            <person name="Cravchik A."/>
            <person name="Woodage T."/>
            <person name="Ali F."/>
            <person name="An H."/>
            <person name="Awe A."/>
            <person name="Baldwin D."/>
            <person name="Baden H."/>
            <person name="Barnstead M."/>
            <person name="Barrow I."/>
            <person name="Beeson K."/>
            <person name="Busam D."/>
            <person name="Carver A."/>
            <person name="Center A."/>
            <person name="Cheng M.L."/>
            <person name="Curry L."/>
            <person name="Danaher S."/>
            <person name="Davenport L."/>
            <person name="Desilets R."/>
            <person name="Dietz S."/>
            <person name="Dodson K."/>
            <person name="Doup L."/>
            <person name="Ferriera S."/>
            <person name="Garg N."/>
            <person name="Gluecksmann A."/>
            <person name="Hart B."/>
            <person name="Haynes J."/>
            <person name="Haynes C."/>
            <person name="Heiner C."/>
            <person name="Hladun S."/>
            <person name="Hostin D."/>
            <person name="Houck J."/>
            <person name="Howland T."/>
            <person name="Ibegwam C."/>
            <person name="Johnson J."/>
            <person name="Kalush F."/>
            <person name="Kline L."/>
            <person name="Koduru S."/>
            <person name="Love A."/>
            <person name="Mann F."/>
            <person name="May D."/>
            <person name="McCawley S."/>
            <person name="McIntosh T."/>
            <person name="McMullen I."/>
            <person name="Moy M."/>
            <person name="Moy L."/>
            <person name="Murphy B."/>
            <person name="Nelson K."/>
            <person name="Pfannkoch C."/>
            <person name="Pratts E."/>
            <person name="Puri V."/>
            <person name="Qureshi H."/>
            <person name="Reardon M."/>
            <person name="Rodriguez R."/>
            <person name="Rogers Y.H."/>
            <person name="Romblad D."/>
            <person name="Ruhfel B."/>
            <person name="Scott R."/>
            <person name="Sitter C."/>
            <person name="Smallwood M."/>
            <person name="Stewart E."/>
            <person name="Strong R."/>
            <person name="Suh E."/>
            <person name="Thomas R."/>
            <person name="Tint N.N."/>
            <person name="Tse S."/>
            <person name="Vech C."/>
            <person name="Wang G."/>
            <person name="Wetter J."/>
            <person name="Williams S."/>
            <person name="Williams M."/>
            <person name="Windsor S."/>
            <person name="Winn-Deen E."/>
            <person name="Wolfe K."/>
            <person name="Zaveri J."/>
            <person name="Zaveri K."/>
            <person name="Abril J.F."/>
            <person name="Guigo R."/>
            <person name="Campbell M.J."/>
            <person name="Sjolander K.V."/>
            <person name="Karlak B."/>
            <person name="Kejariwal A."/>
            <person name="Mi H."/>
            <person name="Lazareva B."/>
            <person name="Hatton T."/>
            <person name="Narechania A."/>
            <person name="Diemer K."/>
            <person name="Muruganujan A."/>
            <person name="Guo N."/>
            <person name="Sato S."/>
            <person name="Bafna V."/>
            <person name="Istrail S."/>
            <person name="Lippert R."/>
            <person name="Schwartz R."/>
            <person name="Walenz B."/>
            <person name="Yooseph S."/>
            <person name="Allen D."/>
            <person name="Basu A."/>
            <person name="Baxendale J."/>
            <person name="Blick L."/>
            <person name="Caminha M."/>
            <person name="Carnes-Stine J."/>
            <person name="Caulk P."/>
            <person name="Chiang Y.H."/>
            <person name="Coyne M."/>
            <person name="Dahlke C."/>
            <person name="Mays A."/>
            <person name="Dombroski M."/>
            <person name="Donnelly M."/>
            <person name="Ely D."/>
            <person name="Esparham S."/>
            <person name="Fosler C."/>
            <person name="Gire H."/>
            <person name="Glanowski S."/>
            <person name="Glasser K."/>
            <person name="Glodek A."/>
            <person name="Gorokhov M."/>
            <person name="Graham K."/>
            <person name="Gropman B."/>
            <person name="Harris M."/>
            <person name="Heil J."/>
            <person name="Henderson S."/>
            <person name="Hoover J."/>
            <person name="Jennings D."/>
            <person name="Jordan C."/>
            <person name="Jordan J."/>
            <person name="Kasha J."/>
            <person name="Kagan L."/>
            <person name="Kraft C."/>
            <person name="Levitsky A."/>
            <person name="Lewis M."/>
            <person name="Liu X."/>
            <person name="Lopez J."/>
            <person name="Ma D."/>
            <person name="Majoros W."/>
            <person name="McDaniel J."/>
            <person name="Murphy S."/>
            <person name="Newman M."/>
            <person name="Nguyen T."/>
            <person name="Nguyen N."/>
            <person name="Nodell M."/>
            <person name="Pan S."/>
            <person name="Peck J."/>
            <person name="Peterson M."/>
            <person name="Rowe W."/>
            <person name="Sanders R."/>
            <person name="Scott J."/>
            <person name="Simpson M."/>
            <person name="Smith T."/>
            <person name="Sprague A."/>
            <person name="Stockwell T."/>
            <person name="Turner R."/>
            <person name="Venter E."/>
            <person name="Wang M."/>
            <person name="Wen M."/>
            <person name="Wu D."/>
            <person name="Wu M."/>
            <person name="Xia A."/>
            <person name="Zandieh A."/>
            <person name="Zhu X."/>
        </authorList>
    </citation>
    <scope>NUCLEOTIDE SEQUENCE</scope>
</reference>
<evidence type="ECO:0000313" key="2">
    <source>
        <dbReference type="EMBL" id="EAX02795.1"/>
    </source>
</evidence>
<protein>
    <submittedName>
        <fullName evidence="2">HCG2042234</fullName>
    </submittedName>
    <submittedName>
        <fullName evidence="1">HEIL2</fullName>
    </submittedName>
</protein>
<name>Q96KH5_HUMAN</name>
<dbReference type="AlphaFoldDB" id="Q96KH5"/>